<dbReference type="SUPFAM" id="SSF46894">
    <property type="entry name" value="C-terminal effector domain of the bipartite response regulators"/>
    <property type="match status" value="1"/>
</dbReference>
<keyword evidence="1 2" id="KW-0238">DNA-binding</keyword>
<dbReference type="Proteomes" id="UP000631694">
    <property type="component" value="Unassembled WGS sequence"/>
</dbReference>
<dbReference type="SUPFAM" id="SSF52540">
    <property type="entry name" value="P-loop containing nucleoside triphosphate hydrolases"/>
    <property type="match status" value="1"/>
</dbReference>
<feature type="domain" description="OmpR/PhoB-type" evidence="3">
    <location>
        <begin position="1"/>
        <end position="88"/>
    </location>
</feature>
<gene>
    <name evidence="4" type="ORF">I5731_08740</name>
</gene>
<evidence type="ECO:0000256" key="1">
    <source>
        <dbReference type="ARBA" id="ARBA00023125"/>
    </source>
</evidence>
<dbReference type="GO" id="GO:0003677">
    <property type="term" value="F:DNA binding"/>
    <property type="evidence" value="ECO:0007669"/>
    <property type="project" value="UniProtKB-UniRule"/>
</dbReference>
<dbReference type="InterPro" id="IPR027417">
    <property type="entry name" value="P-loop_NTPase"/>
</dbReference>
<sequence>MPERQMLLLAGHPVRIGGRALDILVTLVERSGEIVGKRELMARVWPDTLVEEGNLKVNMNALRRALGEGPGAPVYIATVVGRGYRFVAPVTVTEEAVFTPAVDPPRRHNLPTASTRLVGRKEEMAQIARDIGETRLVTIVGPGGIGKTTLALAVAETILDQHADGLWLIDLAPLKDGGLVAGAIATVVGLSTDSGSTEAAVADQLRGRQMLLVLDSCEHLIDGVAVLVDQILLRAPGVRFLATSREPLRVTGERVRRLGGLDAPGKSAGLTAAEALTFPAVQLFVQRATDQLETFRLSDADAAGVAGICRRLDGLALAIEMAATQIDAFGVAGLHDEVEHRLRLLEGRRGGAERHRTLAATIDWSYALLAEDEKRALRCLATFASSFRLDAAGAVAATAGHGADAFVGIVGRLVAKSLLSAEVRDRSVVYRLLDTTRDFAIAKLAEAGELDNARRRHAEFTLRSIEQAEPGPGTVIDWSDRCSQTIDDIREALRWAFGPSGDAGLAIRLTVEAIRYWKQLSLPEECRVAAERALDDRYAKWRDRTDDLILNMTLGATLLHTRGPMAEVKEALGKALAIAEDIGDAELQLECLSGLSEYELWTGDSRSAMAIAEKIQALSGRGPSVADGGADAPAGSALSWMGALGAARRRLEGIVRRPVSALSRDPGARFDLDQRLTALGTLATVQWLQGFPDEAQATAETQLREAEASNDAVSLCCALLHGSQIIAMYRRDYEAAWQHYTRGRAHADRHGLRIWRNMADCSCGRLRLYAGRPFDLAAYGQALEEVRSGGFRMRYPNYLTNYGEALARQGDLASGLAAVDEAIALCEANGQVVGIPEILRIKANMIRFGDPARGAEAADLYRLSIARARADGSLSWELRSTISLVRHCRGRGGDDDAEAMLAATYARFTEGFGSGDLVRARALLDARNQSAGRSD</sequence>
<dbReference type="CDD" id="cd00383">
    <property type="entry name" value="trans_reg_C"/>
    <property type="match status" value="1"/>
</dbReference>
<evidence type="ECO:0000259" key="3">
    <source>
        <dbReference type="PROSITE" id="PS51755"/>
    </source>
</evidence>
<dbReference type="PANTHER" id="PTHR47691">
    <property type="entry name" value="REGULATOR-RELATED"/>
    <property type="match status" value="1"/>
</dbReference>
<proteinExistence type="predicted"/>
<evidence type="ECO:0000313" key="4">
    <source>
        <dbReference type="EMBL" id="MBH0237905.1"/>
    </source>
</evidence>
<dbReference type="InterPro" id="IPR016032">
    <property type="entry name" value="Sig_transdc_resp-reg_C-effctor"/>
</dbReference>
<dbReference type="Gene3D" id="1.25.40.10">
    <property type="entry name" value="Tetratricopeptide repeat domain"/>
    <property type="match status" value="1"/>
</dbReference>
<keyword evidence="5" id="KW-1185">Reference proteome</keyword>
<dbReference type="SMART" id="SM00862">
    <property type="entry name" value="Trans_reg_C"/>
    <property type="match status" value="1"/>
</dbReference>
<dbReference type="Gene3D" id="1.10.10.10">
    <property type="entry name" value="Winged helix-like DNA-binding domain superfamily/Winged helix DNA-binding domain"/>
    <property type="match status" value="1"/>
</dbReference>
<dbReference type="PROSITE" id="PS51755">
    <property type="entry name" value="OMPR_PHOB"/>
    <property type="match status" value="1"/>
</dbReference>
<evidence type="ECO:0000256" key="2">
    <source>
        <dbReference type="PROSITE-ProRule" id="PRU01091"/>
    </source>
</evidence>
<dbReference type="PANTHER" id="PTHR47691:SF3">
    <property type="entry name" value="HTH-TYPE TRANSCRIPTIONAL REGULATOR RV0890C-RELATED"/>
    <property type="match status" value="1"/>
</dbReference>
<dbReference type="AlphaFoldDB" id="A0A931I257"/>
<dbReference type="GO" id="GO:0000160">
    <property type="term" value="P:phosphorelay signal transduction system"/>
    <property type="evidence" value="ECO:0007669"/>
    <property type="project" value="InterPro"/>
</dbReference>
<dbReference type="InterPro" id="IPR001867">
    <property type="entry name" value="OmpR/PhoB-type_DNA-bd"/>
</dbReference>
<name>A0A931I257_9HYPH</name>
<dbReference type="Pfam" id="PF00486">
    <property type="entry name" value="Trans_reg_C"/>
    <property type="match status" value="1"/>
</dbReference>
<accession>A0A931I257</accession>
<evidence type="ECO:0000313" key="5">
    <source>
        <dbReference type="Proteomes" id="UP000631694"/>
    </source>
</evidence>
<dbReference type="PRINTS" id="PR00364">
    <property type="entry name" value="DISEASERSIST"/>
</dbReference>
<dbReference type="EMBL" id="JADZLT010000049">
    <property type="protein sequence ID" value="MBH0237905.1"/>
    <property type="molecule type" value="Genomic_DNA"/>
</dbReference>
<dbReference type="InterPro" id="IPR036388">
    <property type="entry name" value="WH-like_DNA-bd_sf"/>
</dbReference>
<feature type="DNA-binding region" description="OmpR/PhoB-type" evidence="2">
    <location>
        <begin position="1"/>
        <end position="88"/>
    </location>
</feature>
<dbReference type="Gene3D" id="3.40.50.300">
    <property type="entry name" value="P-loop containing nucleotide triphosphate hydrolases"/>
    <property type="match status" value="1"/>
</dbReference>
<comment type="caution">
    <text evidence="4">The sequence shown here is derived from an EMBL/GenBank/DDBJ whole genome shotgun (WGS) entry which is preliminary data.</text>
</comment>
<reference evidence="4" key="1">
    <citation type="submission" date="2020-12" db="EMBL/GenBank/DDBJ databases">
        <title>Methylobrevis albus sp. nov., isolated from fresh water lack sediment.</title>
        <authorList>
            <person name="Zou Q."/>
        </authorList>
    </citation>
    <scope>NUCLEOTIDE SEQUENCE</scope>
    <source>
        <strain evidence="4">L22</strain>
    </source>
</reference>
<protein>
    <submittedName>
        <fullName evidence="4">Winged helix-turn-helix domain-containing protein</fullName>
    </submittedName>
</protein>
<dbReference type="GO" id="GO:0006355">
    <property type="term" value="P:regulation of DNA-templated transcription"/>
    <property type="evidence" value="ECO:0007669"/>
    <property type="project" value="InterPro"/>
</dbReference>
<dbReference type="InterPro" id="IPR011990">
    <property type="entry name" value="TPR-like_helical_dom_sf"/>
</dbReference>
<organism evidence="4 5">
    <name type="scientific">Methylobrevis albus</name>
    <dbReference type="NCBI Taxonomy" id="2793297"/>
    <lineage>
        <taxon>Bacteria</taxon>
        <taxon>Pseudomonadati</taxon>
        <taxon>Pseudomonadota</taxon>
        <taxon>Alphaproteobacteria</taxon>
        <taxon>Hyphomicrobiales</taxon>
        <taxon>Pleomorphomonadaceae</taxon>
        <taxon>Methylobrevis</taxon>
    </lineage>
</organism>